<dbReference type="AlphaFoldDB" id="A0A5N6E448"/>
<sequence>MLPGQPPSDCPLRQLPVLIIGGGIAGLVLAQSLRKRGIPFIVFERDDAPNSRLQGWALTIHFALPQLLEMLPDELHDKLDQVQVNPTLRYDQSYSTFLNLANCDAKWRLPPSAGTRKRVSRDRFRLMLLADLKDQILWGKQVVSFHAQDEVTVTATFSDGSSYTGLLLVGAEGSRSKVRSLLYNMTLNPPSRVPISFLGTSLDVNGRQIQSLLELDPVLFQGCHPVTKTWMWFSVMDSPQTNGTAELPEEKQMWRIQLCLSWPTETSTDIPATDAERVLEMRERAECFHPMLRALFTEALPDTHGPILSIDLQDWYLPASPSLNNLGGRVTVAGDAAHTMAMYRGEGFNHALLDDYHLSMAIEKVYDSTAPSTARDISALRTSAIATYEENVRRRGAGAVGMCRAATLEVHDYENLSEKSIVRQKTIL</sequence>
<dbReference type="GO" id="GO:0004497">
    <property type="term" value="F:monooxygenase activity"/>
    <property type="evidence" value="ECO:0007669"/>
    <property type="project" value="UniProtKB-KW"/>
</dbReference>
<evidence type="ECO:0000256" key="4">
    <source>
        <dbReference type="ARBA" id="ARBA00023002"/>
    </source>
</evidence>
<keyword evidence="2" id="KW-0285">Flavoprotein</keyword>
<keyword evidence="3" id="KW-0274">FAD</keyword>
<evidence type="ECO:0000256" key="2">
    <source>
        <dbReference type="ARBA" id="ARBA00022630"/>
    </source>
</evidence>
<evidence type="ECO:0000256" key="5">
    <source>
        <dbReference type="ARBA" id="ARBA00023033"/>
    </source>
</evidence>
<dbReference type="Pfam" id="PF01494">
    <property type="entry name" value="FAD_binding_3"/>
    <property type="match status" value="1"/>
</dbReference>
<reference evidence="7 8" key="1">
    <citation type="submission" date="2019-04" db="EMBL/GenBank/DDBJ databases">
        <title>Fungal friends and foes A comparative genomics study of 23 Aspergillus species from section Flavi.</title>
        <authorList>
            <consortium name="DOE Joint Genome Institute"/>
            <person name="Kjaerbolling I."/>
            <person name="Vesth T.C."/>
            <person name="Frisvad J.C."/>
            <person name="Nybo J.L."/>
            <person name="Theobald S."/>
            <person name="Kildgaard S."/>
            <person name="Petersen T.I."/>
            <person name="Kuo A."/>
            <person name="Sato A."/>
            <person name="Lyhne E.K."/>
            <person name="Kogle M.E."/>
            <person name="Wiebenga A."/>
            <person name="Kun R.S."/>
            <person name="Lubbers R.J."/>
            <person name="Makela M.R."/>
            <person name="Barry K."/>
            <person name="Chovatia M."/>
            <person name="Clum A."/>
            <person name="Daum C."/>
            <person name="Haridas S."/>
            <person name="He G."/>
            <person name="LaButti K."/>
            <person name="Lipzen A."/>
            <person name="Mondo S."/>
            <person name="Pangilinan J."/>
            <person name="Riley R."/>
            <person name="Salamov A."/>
            <person name="Simmons B.A."/>
            <person name="Magnuson J.K."/>
            <person name="Henrissat B."/>
            <person name="Mortensen U.H."/>
            <person name="Larsen T.O."/>
            <person name="De vries R.P."/>
            <person name="Grigoriev I.V."/>
            <person name="Machida M."/>
            <person name="Baker S.E."/>
            <person name="Andersen M.R."/>
        </authorList>
    </citation>
    <scope>NUCLEOTIDE SEQUENCE [LARGE SCALE GENOMIC DNA]</scope>
    <source>
        <strain evidence="7 8">CBS 117618</strain>
    </source>
</reference>
<dbReference type="PRINTS" id="PR00420">
    <property type="entry name" value="RNGMNOXGNASE"/>
</dbReference>
<evidence type="ECO:0000313" key="8">
    <source>
        <dbReference type="Proteomes" id="UP000326532"/>
    </source>
</evidence>
<organism evidence="7 8">
    <name type="scientific">Aspergillus parasiticus</name>
    <dbReference type="NCBI Taxonomy" id="5067"/>
    <lineage>
        <taxon>Eukaryota</taxon>
        <taxon>Fungi</taxon>
        <taxon>Dikarya</taxon>
        <taxon>Ascomycota</taxon>
        <taxon>Pezizomycotina</taxon>
        <taxon>Eurotiomycetes</taxon>
        <taxon>Eurotiomycetidae</taxon>
        <taxon>Eurotiales</taxon>
        <taxon>Aspergillaceae</taxon>
        <taxon>Aspergillus</taxon>
        <taxon>Aspergillus subgen. Circumdati</taxon>
    </lineage>
</organism>
<dbReference type="GO" id="GO:0071949">
    <property type="term" value="F:FAD binding"/>
    <property type="evidence" value="ECO:0007669"/>
    <property type="project" value="InterPro"/>
</dbReference>
<evidence type="ECO:0000256" key="3">
    <source>
        <dbReference type="ARBA" id="ARBA00022827"/>
    </source>
</evidence>
<dbReference type="VEuPathDB" id="FungiDB:BDV34DRAFT_234771"/>
<keyword evidence="5" id="KW-0503">Monooxygenase</keyword>
<gene>
    <name evidence="7" type="ORF">BDV34DRAFT_234771</name>
</gene>
<dbReference type="Gene3D" id="3.50.50.60">
    <property type="entry name" value="FAD/NAD(P)-binding domain"/>
    <property type="match status" value="1"/>
</dbReference>
<comment type="cofactor">
    <cofactor evidence="1">
        <name>FAD</name>
        <dbReference type="ChEBI" id="CHEBI:57692"/>
    </cofactor>
</comment>
<dbReference type="InterPro" id="IPR036188">
    <property type="entry name" value="FAD/NAD-bd_sf"/>
</dbReference>
<dbReference type="OMA" id="TLHWCLR"/>
<evidence type="ECO:0000259" key="6">
    <source>
        <dbReference type="Pfam" id="PF01494"/>
    </source>
</evidence>
<dbReference type="Proteomes" id="UP000326532">
    <property type="component" value="Unassembled WGS sequence"/>
</dbReference>
<evidence type="ECO:0000313" key="7">
    <source>
        <dbReference type="EMBL" id="KAB8211533.1"/>
    </source>
</evidence>
<dbReference type="EMBL" id="ML734938">
    <property type="protein sequence ID" value="KAB8211533.1"/>
    <property type="molecule type" value="Genomic_DNA"/>
</dbReference>
<proteinExistence type="predicted"/>
<evidence type="ECO:0000256" key="1">
    <source>
        <dbReference type="ARBA" id="ARBA00001974"/>
    </source>
</evidence>
<accession>A0A5N6E448</accession>
<dbReference type="PANTHER" id="PTHR47178">
    <property type="entry name" value="MONOOXYGENASE, FAD-BINDING"/>
    <property type="match status" value="1"/>
</dbReference>
<keyword evidence="4" id="KW-0560">Oxidoreductase</keyword>
<dbReference type="SUPFAM" id="SSF51905">
    <property type="entry name" value="FAD/NAD(P)-binding domain"/>
    <property type="match status" value="1"/>
</dbReference>
<protein>
    <recommendedName>
        <fullName evidence="6">FAD-binding domain-containing protein</fullName>
    </recommendedName>
</protein>
<keyword evidence="8" id="KW-1185">Reference proteome</keyword>
<name>A0A5N6E448_ASPPA</name>
<dbReference type="InterPro" id="IPR002938">
    <property type="entry name" value="FAD-bd"/>
</dbReference>
<feature type="domain" description="FAD-binding" evidence="6">
    <location>
        <begin position="15"/>
        <end position="373"/>
    </location>
</feature>
<dbReference type="PANTHER" id="PTHR47178:SF1">
    <property type="entry name" value="FAD-BINDING DOMAIN-CONTAINING PROTEIN-RELATED"/>
    <property type="match status" value="1"/>
</dbReference>